<organism evidence="1 2">
    <name type="scientific">candidate division MSBL1 archaeon SCGC-AAA382C18</name>
    <dbReference type="NCBI Taxonomy" id="1698281"/>
    <lineage>
        <taxon>Archaea</taxon>
        <taxon>Methanobacteriati</taxon>
        <taxon>Methanobacteriota</taxon>
        <taxon>candidate division MSBL1</taxon>
    </lineage>
</organism>
<evidence type="ECO:0000313" key="2">
    <source>
        <dbReference type="Proteomes" id="UP000070404"/>
    </source>
</evidence>
<gene>
    <name evidence="1" type="ORF">AKJ52_02770</name>
</gene>
<evidence type="ECO:0000313" key="1">
    <source>
        <dbReference type="EMBL" id="KXB05949.1"/>
    </source>
</evidence>
<keyword evidence="2" id="KW-1185">Reference proteome</keyword>
<proteinExistence type="predicted"/>
<name>A0A133VHN8_9EURY</name>
<accession>A0A133VHN8</accession>
<comment type="caution">
    <text evidence="1">The sequence shown here is derived from an EMBL/GenBank/DDBJ whole genome shotgun (WGS) entry which is preliminary data.</text>
</comment>
<protein>
    <submittedName>
        <fullName evidence="1">Uncharacterized protein</fullName>
    </submittedName>
</protein>
<reference evidence="1 2" key="1">
    <citation type="journal article" date="2016" name="Sci. Rep.">
        <title>Metabolic traits of an uncultured archaeal lineage -MSBL1- from brine pools of the Red Sea.</title>
        <authorList>
            <person name="Mwirichia R."/>
            <person name="Alam I."/>
            <person name="Rashid M."/>
            <person name="Vinu M."/>
            <person name="Ba-Alawi W."/>
            <person name="Anthony Kamau A."/>
            <person name="Kamanda Ngugi D."/>
            <person name="Goker M."/>
            <person name="Klenk H.P."/>
            <person name="Bajic V."/>
            <person name="Stingl U."/>
        </authorList>
    </citation>
    <scope>NUCLEOTIDE SEQUENCE [LARGE SCALE GENOMIC DNA]</scope>
    <source>
        <strain evidence="1">SCGC-AAA382C18</strain>
    </source>
</reference>
<dbReference type="EMBL" id="LHYF01000059">
    <property type="protein sequence ID" value="KXB05949.1"/>
    <property type="molecule type" value="Genomic_DNA"/>
</dbReference>
<dbReference type="Proteomes" id="UP000070404">
    <property type="component" value="Unassembled WGS sequence"/>
</dbReference>
<sequence>MDSSPNTEGINKILERHNPSKLDELVKSVCPFYEPKNREFSSIYLEFHELFKANLLTKLQLELEDLQIGSEKELDSGRVDGSVYEPDINNSEILLRNGDKEPICLAHLEVKTGKSVKILQSAAYAFQDEVPVILAEVSKAEVHLLDYETSVKLLEFARKQIDRLEKLEKEGKRIPDGYRCSSCKNEECRHNFEEIHQKSHSLVKEKFSQLFGNNGKVANYIVEIVKELVEERGLQTEEEGEVEKIES</sequence>
<dbReference type="AlphaFoldDB" id="A0A133VHN8"/>